<keyword evidence="12 17" id="KW-0046">Antibiotic resistance</keyword>
<evidence type="ECO:0000256" key="4">
    <source>
        <dbReference type="ARBA" id="ARBA00021581"/>
    </source>
</evidence>
<dbReference type="PANTHER" id="PTHR30622">
    <property type="entry name" value="UNDECAPRENYL-DIPHOSPHATASE"/>
    <property type="match status" value="1"/>
</dbReference>
<sequence>MSAWEAIVLGLVQGLTEFLPISSSAHLRIVGSLIGSGDPGAAFTAITQIGTETAVVLYYRRTIRDILVDWWKALRGDDGPDRAARFGAHRQNARMAWYIVLGSIPIVFLGLLLQDWIETSFRNLWITATMLAVFGLLLGWADKIGERRRTLQELTPRRAIAYGLAQSLALVPGVSRSGGTITAGLLMGFTRKAAADYAFLLAIPAVMGSGFFQLFRSLGDNPPPNAPGGLETLIATIIAFAVGYVVIIGFLKLISTHSYRGFVVYRLILAVVVVILLVVGVLTPLSGYFA</sequence>
<keyword evidence="11 17" id="KW-0472">Membrane</keyword>
<keyword evidence="8 17" id="KW-0133">Cell shape</keyword>
<dbReference type="HAMAP" id="MF_01006">
    <property type="entry name" value="Undec_diphosphatase"/>
    <property type="match status" value="1"/>
</dbReference>
<evidence type="ECO:0000256" key="1">
    <source>
        <dbReference type="ARBA" id="ARBA00004651"/>
    </source>
</evidence>
<dbReference type="PANTHER" id="PTHR30622:SF4">
    <property type="entry name" value="UNDECAPRENYL-DIPHOSPHATASE"/>
    <property type="match status" value="1"/>
</dbReference>
<comment type="miscellaneous">
    <text evidence="17">Bacitracin is thought to be involved in the inhibition of peptidoglycan synthesis by sequestering undecaprenyl diphosphate, thereby reducing the pool of lipid carrier available.</text>
</comment>
<comment type="catalytic activity">
    <reaction evidence="16 17">
        <text>di-trans,octa-cis-undecaprenyl diphosphate + H2O = di-trans,octa-cis-undecaprenyl phosphate + phosphate + H(+)</text>
        <dbReference type="Rhea" id="RHEA:28094"/>
        <dbReference type="ChEBI" id="CHEBI:15377"/>
        <dbReference type="ChEBI" id="CHEBI:15378"/>
        <dbReference type="ChEBI" id="CHEBI:43474"/>
        <dbReference type="ChEBI" id="CHEBI:58405"/>
        <dbReference type="ChEBI" id="CHEBI:60392"/>
        <dbReference type="EC" id="3.6.1.27"/>
    </reaction>
</comment>
<reference evidence="18 19" key="1">
    <citation type="submission" date="2019-01" db="EMBL/GenBank/DDBJ databases">
        <title>Genome sequencing of strain FW10M-9.</title>
        <authorList>
            <person name="Heo J."/>
            <person name="Kim S.-J."/>
            <person name="Kim J.-S."/>
            <person name="Hong S.-B."/>
            <person name="Kwon S.-W."/>
        </authorList>
    </citation>
    <scope>NUCLEOTIDE SEQUENCE [LARGE SCALE GENOMIC DNA]</scope>
    <source>
        <strain evidence="18 19">FW10M-9</strain>
    </source>
</reference>
<evidence type="ECO:0000256" key="14">
    <source>
        <dbReference type="ARBA" id="ARBA00032707"/>
    </source>
</evidence>
<feature type="transmembrane region" description="Helical" evidence="17">
    <location>
        <begin position="95"/>
        <end position="117"/>
    </location>
</feature>
<name>A0A4P6F626_9MICO</name>
<evidence type="ECO:0000256" key="13">
    <source>
        <dbReference type="ARBA" id="ARBA00023316"/>
    </source>
</evidence>
<dbReference type="EC" id="3.6.1.27" evidence="3 17"/>
<dbReference type="NCBIfam" id="NF001392">
    <property type="entry name" value="PRK00281.2-1"/>
    <property type="match status" value="1"/>
</dbReference>
<evidence type="ECO:0000256" key="10">
    <source>
        <dbReference type="ARBA" id="ARBA00022989"/>
    </source>
</evidence>
<evidence type="ECO:0000256" key="6">
    <source>
        <dbReference type="ARBA" id="ARBA00022692"/>
    </source>
</evidence>
<dbReference type="OrthoDB" id="9808289at2"/>
<dbReference type="GO" id="GO:0046677">
    <property type="term" value="P:response to antibiotic"/>
    <property type="evidence" value="ECO:0007669"/>
    <property type="project" value="UniProtKB-UniRule"/>
</dbReference>
<comment type="function">
    <text evidence="17">Catalyzes the dephosphorylation of undecaprenyl diphosphate (UPP). Confers resistance to bacitracin.</text>
</comment>
<evidence type="ECO:0000256" key="2">
    <source>
        <dbReference type="ARBA" id="ARBA00010621"/>
    </source>
</evidence>
<keyword evidence="9 17" id="KW-0573">Peptidoglycan synthesis</keyword>
<dbReference type="GO" id="GO:0009252">
    <property type="term" value="P:peptidoglycan biosynthetic process"/>
    <property type="evidence" value="ECO:0007669"/>
    <property type="project" value="UniProtKB-KW"/>
</dbReference>
<keyword evidence="6 17" id="KW-0812">Transmembrane</keyword>
<comment type="subcellular location">
    <subcellularLocation>
        <location evidence="1 17">Cell membrane</location>
        <topology evidence="1 17">Multi-pass membrane protein</topology>
    </subcellularLocation>
</comment>
<organism evidence="18 19">
    <name type="scientific">Xylanimonas protaetiae</name>
    <dbReference type="NCBI Taxonomy" id="2509457"/>
    <lineage>
        <taxon>Bacteria</taxon>
        <taxon>Bacillati</taxon>
        <taxon>Actinomycetota</taxon>
        <taxon>Actinomycetes</taxon>
        <taxon>Micrococcales</taxon>
        <taxon>Promicromonosporaceae</taxon>
        <taxon>Xylanimonas</taxon>
    </lineage>
</organism>
<dbReference type="NCBIfam" id="TIGR00753">
    <property type="entry name" value="undec_PP_bacA"/>
    <property type="match status" value="1"/>
</dbReference>
<dbReference type="KEGG" id="xya:ET471_13160"/>
<accession>A0A4P6F626</accession>
<dbReference type="GO" id="GO:0071555">
    <property type="term" value="P:cell wall organization"/>
    <property type="evidence" value="ECO:0007669"/>
    <property type="project" value="UniProtKB-KW"/>
</dbReference>
<proteinExistence type="inferred from homology"/>
<evidence type="ECO:0000256" key="11">
    <source>
        <dbReference type="ARBA" id="ARBA00023136"/>
    </source>
</evidence>
<protein>
    <recommendedName>
        <fullName evidence="4 17">Undecaprenyl-diphosphatase</fullName>
        <ecNumber evidence="3 17">3.6.1.27</ecNumber>
    </recommendedName>
    <alternativeName>
        <fullName evidence="15 17">Bacitracin resistance protein</fullName>
    </alternativeName>
    <alternativeName>
        <fullName evidence="14 17">Undecaprenyl pyrophosphate phosphatase</fullName>
    </alternativeName>
</protein>
<evidence type="ECO:0000256" key="12">
    <source>
        <dbReference type="ARBA" id="ARBA00023251"/>
    </source>
</evidence>
<dbReference type="InterPro" id="IPR003824">
    <property type="entry name" value="UppP"/>
</dbReference>
<dbReference type="GO" id="GO:0008360">
    <property type="term" value="P:regulation of cell shape"/>
    <property type="evidence" value="ECO:0007669"/>
    <property type="project" value="UniProtKB-KW"/>
</dbReference>
<keyword evidence="10 17" id="KW-1133">Transmembrane helix</keyword>
<evidence type="ECO:0000313" key="18">
    <source>
        <dbReference type="EMBL" id="QAY70855.1"/>
    </source>
</evidence>
<evidence type="ECO:0000256" key="16">
    <source>
        <dbReference type="ARBA" id="ARBA00047594"/>
    </source>
</evidence>
<comment type="similarity">
    <text evidence="2 17">Belongs to the UppP family.</text>
</comment>
<dbReference type="RefSeq" id="WP_129189012.1">
    <property type="nucleotide sequence ID" value="NZ_CP035493.1"/>
</dbReference>
<feature type="transmembrane region" description="Helical" evidence="17">
    <location>
        <begin position="232"/>
        <end position="251"/>
    </location>
</feature>
<dbReference type="GO" id="GO:0050380">
    <property type="term" value="F:undecaprenyl-diphosphatase activity"/>
    <property type="evidence" value="ECO:0007669"/>
    <property type="project" value="UniProtKB-UniRule"/>
</dbReference>
<keyword evidence="13 17" id="KW-0961">Cell wall biogenesis/degradation</keyword>
<gene>
    <name evidence="17" type="primary">uppP</name>
    <name evidence="18" type="ORF">ET471_13160</name>
</gene>
<dbReference type="GO" id="GO:0005886">
    <property type="term" value="C:plasma membrane"/>
    <property type="evidence" value="ECO:0007669"/>
    <property type="project" value="UniProtKB-SubCell"/>
</dbReference>
<feature type="transmembrane region" description="Helical" evidence="17">
    <location>
        <begin position="123"/>
        <end position="141"/>
    </location>
</feature>
<evidence type="ECO:0000256" key="15">
    <source>
        <dbReference type="ARBA" id="ARBA00032932"/>
    </source>
</evidence>
<evidence type="ECO:0000256" key="5">
    <source>
        <dbReference type="ARBA" id="ARBA00022475"/>
    </source>
</evidence>
<evidence type="ECO:0000256" key="17">
    <source>
        <dbReference type="HAMAP-Rule" id="MF_01006"/>
    </source>
</evidence>
<dbReference type="AlphaFoldDB" id="A0A4P6F626"/>
<feature type="transmembrane region" description="Helical" evidence="17">
    <location>
        <begin position="194"/>
        <end position="212"/>
    </location>
</feature>
<dbReference type="Proteomes" id="UP000292118">
    <property type="component" value="Chromosome"/>
</dbReference>
<keyword evidence="19" id="KW-1185">Reference proteome</keyword>
<dbReference type="Pfam" id="PF02673">
    <property type="entry name" value="BacA"/>
    <property type="match status" value="1"/>
</dbReference>
<evidence type="ECO:0000256" key="8">
    <source>
        <dbReference type="ARBA" id="ARBA00022960"/>
    </source>
</evidence>
<keyword evidence="5 17" id="KW-1003">Cell membrane</keyword>
<evidence type="ECO:0000256" key="7">
    <source>
        <dbReference type="ARBA" id="ARBA00022801"/>
    </source>
</evidence>
<evidence type="ECO:0000256" key="3">
    <source>
        <dbReference type="ARBA" id="ARBA00012374"/>
    </source>
</evidence>
<dbReference type="EMBL" id="CP035493">
    <property type="protein sequence ID" value="QAY70855.1"/>
    <property type="molecule type" value="Genomic_DNA"/>
</dbReference>
<evidence type="ECO:0000256" key="9">
    <source>
        <dbReference type="ARBA" id="ARBA00022984"/>
    </source>
</evidence>
<keyword evidence="7 17" id="KW-0378">Hydrolase</keyword>
<feature type="transmembrane region" description="Helical" evidence="17">
    <location>
        <begin position="263"/>
        <end position="285"/>
    </location>
</feature>
<evidence type="ECO:0000313" key="19">
    <source>
        <dbReference type="Proteomes" id="UP000292118"/>
    </source>
</evidence>